<evidence type="ECO:0000313" key="3">
    <source>
        <dbReference type="EMBL" id="KAK4031541.1"/>
    </source>
</evidence>
<feature type="coiled-coil region" evidence="1">
    <location>
        <begin position="1"/>
        <end position="28"/>
    </location>
</feature>
<feature type="compositionally biased region" description="Acidic residues" evidence="2">
    <location>
        <begin position="422"/>
        <end position="437"/>
    </location>
</feature>
<dbReference type="Proteomes" id="UP001303115">
    <property type="component" value="Unassembled WGS sequence"/>
</dbReference>
<name>A0AAN6SKB8_9PEZI</name>
<accession>A0AAN6SKB8</accession>
<dbReference type="AlphaFoldDB" id="A0AAN6SKB8"/>
<feature type="region of interest" description="Disordered" evidence="2">
    <location>
        <begin position="277"/>
        <end position="487"/>
    </location>
</feature>
<feature type="compositionally biased region" description="Low complexity" evidence="2">
    <location>
        <begin position="228"/>
        <end position="249"/>
    </location>
</feature>
<feature type="compositionally biased region" description="Polar residues" evidence="2">
    <location>
        <begin position="289"/>
        <end position="299"/>
    </location>
</feature>
<evidence type="ECO:0000256" key="2">
    <source>
        <dbReference type="SAM" id="MobiDB-lite"/>
    </source>
</evidence>
<proteinExistence type="predicted"/>
<evidence type="ECO:0000313" key="4">
    <source>
        <dbReference type="Proteomes" id="UP001303115"/>
    </source>
</evidence>
<feature type="compositionally biased region" description="Acidic residues" evidence="2">
    <location>
        <begin position="366"/>
        <end position="380"/>
    </location>
</feature>
<feature type="compositionally biased region" description="Pro residues" evidence="2">
    <location>
        <begin position="137"/>
        <end position="147"/>
    </location>
</feature>
<evidence type="ECO:0000256" key="1">
    <source>
        <dbReference type="SAM" id="Coils"/>
    </source>
</evidence>
<comment type="caution">
    <text evidence="3">The sequence shown here is derived from an EMBL/GenBank/DDBJ whole genome shotgun (WGS) entry which is preliminary data.</text>
</comment>
<feature type="region of interest" description="Disordered" evidence="2">
    <location>
        <begin position="83"/>
        <end position="263"/>
    </location>
</feature>
<feature type="compositionally biased region" description="Low complexity" evidence="2">
    <location>
        <begin position="187"/>
        <end position="197"/>
    </location>
</feature>
<organism evidence="3 4">
    <name type="scientific">Parachaetomium inaequale</name>
    <dbReference type="NCBI Taxonomy" id="2588326"/>
    <lineage>
        <taxon>Eukaryota</taxon>
        <taxon>Fungi</taxon>
        <taxon>Dikarya</taxon>
        <taxon>Ascomycota</taxon>
        <taxon>Pezizomycotina</taxon>
        <taxon>Sordariomycetes</taxon>
        <taxon>Sordariomycetidae</taxon>
        <taxon>Sordariales</taxon>
        <taxon>Chaetomiaceae</taxon>
        <taxon>Parachaetomium</taxon>
    </lineage>
</organism>
<feature type="compositionally biased region" description="Basic and acidic residues" evidence="2">
    <location>
        <begin position="318"/>
        <end position="329"/>
    </location>
</feature>
<protein>
    <submittedName>
        <fullName evidence="3">Uncharacterized protein</fullName>
    </submittedName>
</protein>
<gene>
    <name evidence="3" type="ORF">C8A01DRAFT_42009</name>
</gene>
<dbReference type="EMBL" id="MU854769">
    <property type="protein sequence ID" value="KAK4031541.1"/>
    <property type="molecule type" value="Genomic_DNA"/>
</dbReference>
<feature type="compositionally biased region" description="Basic and acidic residues" evidence="2">
    <location>
        <begin position="105"/>
        <end position="117"/>
    </location>
</feature>
<reference evidence="4" key="1">
    <citation type="journal article" date="2023" name="Mol. Phylogenet. Evol.">
        <title>Genome-scale phylogeny and comparative genomics of the fungal order Sordariales.</title>
        <authorList>
            <person name="Hensen N."/>
            <person name="Bonometti L."/>
            <person name="Westerberg I."/>
            <person name="Brannstrom I.O."/>
            <person name="Guillou S."/>
            <person name="Cros-Aarteil S."/>
            <person name="Calhoun S."/>
            <person name="Haridas S."/>
            <person name="Kuo A."/>
            <person name="Mondo S."/>
            <person name="Pangilinan J."/>
            <person name="Riley R."/>
            <person name="LaButti K."/>
            <person name="Andreopoulos B."/>
            <person name="Lipzen A."/>
            <person name="Chen C."/>
            <person name="Yan M."/>
            <person name="Daum C."/>
            <person name="Ng V."/>
            <person name="Clum A."/>
            <person name="Steindorff A."/>
            <person name="Ohm R.A."/>
            <person name="Martin F."/>
            <person name="Silar P."/>
            <person name="Natvig D.O."/>
            <person name="Lalanne C."/>
            <person name="Gautier V."/>
            <person name="Ament-Velasquez S.L."/>
            <person name="Kruys A."/>
            <person name="Hutchinson M.I."/>
            <person name="Powell A.J."/>
            <person name="Barry K."/>
            <person name="Miller A.N."/>
            <person name="Grigoriev I.V."/>
            <person name="Debuchy R."/>
            <person name="Gladieux P."/>
            <person name="Hiltunen Thoren M."/>
            <person name="Johannesson H."/>
        </authorList>
    </citation>
    <scope>NUCLEOTIDE SEQUENCE [LARGE SCALE GENOMIC DNA]</scope>
    <source>
        <strain evidence="4">CBS 284.82</strain>
    </source>
</reference>
<feature type="compositionally biased region" description="Basic and acidic residues" evidence="2">
    <location>
        <begin position="158"/>
        <end position="184"/>
    </location>
</feature>
<keyword evidence="4" id="KW-1185">Reference proteome</keyword>
<sequence length="583" mass="62485">MDDAARLVSELHDKLAELDGKVAAYQRDMLAEFHKHMVECLQKCPDHVSSEVSQLIAASVFTGMYPALAPQNHAVPQSPAIDRCARDGRKSPPPILRHTSGTPKESPRDPHAREKEFQGLFTPTYLPLLERSDRPLHSPPISPPPTSAGPALTLSAGDVKKVEESKQVVSVDHEGRPDTVRRLTDWSTSSVESSGSDSKARRSALRRSSSSNKGSPRRVRFEFEGEEVFPASSSPQASALALAAESGAEPQPEAETPVVATEDESAAYAGTSLLDVEGEEDLLPRPKKVSSTQALQALTRSPLEEGSTWTVVNPDLEEPAKMNGEKQPERASGLPAKVDSQATIRAGGTKNKAVNGQLGAPLEESAVYDDEEANASDDEFLSMPSRRKSSSPAATNPFTRPPLSRTPAANTTASEPNGGNGTDDDGLDPLFDFDDEVGPTASKPEEKYLPDPESDEDPIPGRLRQAAREEQQAAEASASANIPPVSPSSVLFGHSIGSYMGKSMTINPIKDAKLYDEISSMKDVYTFVGSIHERPAAEAAGLGSYRASSLARGAGAAPRSFAERFALEEEMERRRAAGEEEDV</sequence>
<keyword evidence="1" id="KW-0175">Coiled coil</keyword>